<reference evidence="2" key="1">
    <citation type="submission" date="2022-07" db="EMBL/GenBank/DDBJ databases">
        <authorList>
            <person name="Macas J."/>
            <person name="Novak P."/>
            <person name="Neumann P."/>
        </authorList>
    </citation>
    <scope>NUCLEOTIDE SEQUENCE</scope>
</reference>
<dbReference type="PANTHER" id="PTHR43383">
    <property type="entry name" value="NODULIN 6"/>
    <property type="match status" value="1"/>
</dbReference>
<evidence type="ECO:0000313" key="2">
    <source>
        <dbReference type="EMBL" id="CAH9050291.1"/>
    </source>
</evidence>
<dbReference type="InterPro" id="IPR013103">
    <property type="entry name" value="RVT_2"/>
</dbReference>
<dbReference type="OrthoDB" id="1301386at2759"/>
<name>A0A9P0VML9_CUSEU</name>
<organism evidence="2 3">
    <name type="scientific">Cuscuta europaea</name>
    <name type="common">European dodder</name>
    <dbReference type="NCBI Taxonomy" id="41803"/>
    <lineage>
        <taxon>Eukaryota</taxon>
        <taxon>Viridiplantae</taxon>
        <taxon>Streptophyta</taxon>
        <taxon>Embryophyta</taxon>
        <taxon>Tracheophyta</taxon>
        <taxon>Spermatophyta</taxon>
        <taxon>Magnoliopsida</taxon>
        <taxon>eudicotyledons</taxon>
        <taxon>Gunneridae</taxon>
        <taxon>Pentapetalae</taxon>
        <taxon>asterids</taxon>
        <taxon>lamiids</taxon>
        <taxon>Solanales</taxon>
        <taxon>Convolvulaceae</taxon>
        <taxon>Cuscuteae</taxon>
        <taxon>Cuscuta</taxon>
        <taxon>Cuscuta subgen. Cuscuta</taxon>
    </lineage>
</organism>
<evidence type="ECO:0000259" key="1">
    <source>
        <dbReference type="Pfam" id="PF07727"/>
    </source>
</evidence>
<feature type="domain" description="Reverse transcriptase Ty1/copia-type" evidence="1">
    <location>
        <begin position="52"/>
        <end position="253"/>
    </location>
</feature>
<dbReference type="PANTHER" id="PTHR43383:SF2">
    <property type="entry name" value="AMIDOHYDROLASE 2 FAMILY PROTEIN"/>
    <property type="match status" value="1"/>
</dbReference>
<dbReference type="Proteomes" id="UP001152484">
    <property type="component" value="Unassembled WGS sequence"/>
</dbReference>
<accession>A0A9P0VML9</accession>
<proteinExistence type="predicted"/>
<evidence type="ECO:0000313" key="3">
    <source>
        <dbReference type="Proteomes" id="UP001152484"/>
    </source>
</evidence>
<gene>
    <name evidence="2" type="ORF">CEURO_LOCUS45</name>
</gene>
<protein>
    <recommendedName>
        <fullName evidence="1">Reverse transcriptase Ty1/copia-type domain-containing protein</fullName>
    </recommendedName>
</protein>
<dbReference type="EMBL" id="CAMAPE010000001">
    <property type="protein sequence ID" value="CAH9050291.1"/>
    <property type="molecule type" value="Genomic_DNA"/>
</dbReference>
<sequence>MTLRPRKQANLVTQSALPHHIIPTCASQALQVPEWKAAMSVEFEALVKQGTLDLVPTCPGQIVVGCKWVYIVKYKPDGSLDRFKARLVAKGFHQRPGVDYSETFSPVIKPVTIRVVLTIALSHGWQINQLDVNNAFLHGTLHEEVYMKQHLGFNDGSGSVCRLLKSIYGLKQAPRVWYQSLSGFLLSFGFHQSVSDASLFILSSHQSYIYVLVYVDDIIVTGSTPTLVRRTIDSLAQKFSIKDLGSLHYFLGM</sequence>
<keyword evidence="3" id="KW-1185">Reference proteome</keyword>
<dbReference type="SUPFAM" id="SSF56672">
    <property type="entry name" value="DNA/RNA polymerases"/>
    <property type="match status" value="1"/>
</dbReference>
<comment type="caution">
    <text evidence="2">The sequence shown here is derived from an EMBL/GenBank/DDBJ whole genome shotgun (WGS) entry which is preliminary data.</text>
</comment>
<dbReference type="Pfam" id="PF07727">
    <property type="entry name" value="RVT_2"/>
    <property type="match status" value="1"/>
</dbReference>
<dbReference type="AlphaFoldDB" id="A0A9P0VML9"/>
<dbReference type="InterPro" id="IPR043502">
    <property type="entry name" value="DNA/RNA_pol_sf"/>
</dbReference>